<sequence length="269" mass="31771">MNCLFCKNESDSSKSLEHILPESLGNKEHVLRPGVVCDKCNNYFAIKVEKVVLDKPYFRNVRHRNLIKTKKERLVPEKALFPHRNAGWVDFWKDESGFILSSEDDHIVKMIMSGELNKVIIPIINMPEEKDVDISRFVTKIGLEFLASKYQTNDEWLHELVNKLELEPIRRFARYGEGEFWEYNLRRIYTENDLFVDPINHPEPYEILHEFDLLYTESNELYFILVIMGVEYVINFGGSDIEGYKKWLKINNNISPVRRYSEVMLKSSE</sequence>
<dbReference type="Proteomes" id="UP001500469">
    <property type="component" value="Unassembled WGS sequence"/>
</dbReference>
<protein>
    <recommendedName>
        <fullName evidence="1">HNH endonuclease 5 domain-containing protein</fullName>
    </recommendedName>
</protein>
<feature type="domain" description="HNH endonuclease 5" evidence="1">
    <location>
        <begin position="3"/>
        <end position="49"/>
    </location>
</feature>
<proteinExistence type="predicted"/>
<name>A0ABN1MZK6_9BACT</name>
<evidence type="ECO:0000313" key="2">
    <source>
        <dbReference type="EMBL" id="GAA0878969.1"/>
    </source>
</evidence>
<evidence type="ECO:0000313" key="3">
    <source>
        <dbReference type="Proteomes" id="UP001500469"/>
    </source>
</evidence>
<dbReference type="RefSeq" id="WP_343850902.1">
    <property type="nucleotide sequence ID" value="NZ_BAAAFI010000008.1"/>
</dbReference>
<reference evidence="2 3" key="1">
    <citation type="journal article" date="2019" name="Int. J. Syst. Evol. Microbiol.">
        <title>The Global Catalogue of Microorganisms (GCM) 10K type strain sequencing project: providing services to taxonomists for standard genome sequencing and annotation.</title>
        <authorList>
            <consortium name="The Broad Institute Genomics Platform"/>
            <consortium name="The Broad Institute Genome Sequencing Center for Infectious Disease"/>
            <person name="Wu L."/>
            <person name="Ma J."/>
        </authorList>
    </citation>
    <scope>NUCLEOTIDE SEQUENCE [LARGE SCALE GENOMIC DNA]</scope>
    <source>
        <strain evidence="2 3">JCM 16112</strain>
    </source>
</reference>
<dbReference type="InterPro" id="IPR029471">
    <property type="entry name" value="HNH_5"/>
</dbReference>
<comment type="caution">
    <text evidence="2">The sequence shown here is derived from an EMBL/GenBank/DDBJ whole genome shotgun (WGS) entry which is preliminary data.</text>
</comment>
<dbReference type="EMBL" id="BAAAFI010000008">
    <property type="protein sequence ID" value="GAA0878969.1"/>
    <property type="molecule type" value="Genomic_DNA"/>
</dbReference>
<gene>
    <name evidence="2" type="ORF">GCM10009119_19370</name>
</gene>
<accession>A0ABN1MZK6</accession>
<evidence type="ECO:0000259" key="1">
    <source>
        <dbReference type="Pfam" id="PF14279"/>
    </source>
</evidence>
<dbReference type="Pfam" id="PF14279">
    <property type="entry name" value="HNH_5"/>
    <property type="match status" value="1"/>
</dbReference>
<keyword evidence="3" id="KW-1185">Reference proteome</keyword>
<organism evidence="2 3">
    <name type="scientific">Algoriphagus jejuensis</name>
    <dbReference type="NCBI Taxonomy" id="419934"/>
    <lineage>
        <taxon>Bacteria</taxon>
        <taxon>Pseudomonadati</taxon>
        <taxon>Bacteroidota</taxon>
        <taxon>Cytophagia</taxon>
        <taxon>Cytophagales</taxon>
        <taxon>Cyclobacteriaceae</taxon>
        <taxon>Algoriphagus</taxon>
    </lineage>
</organism>